<keyword evidence="1" id="KW-0853">WD repeat</keyword>
<dbReference type="OrthoDB" id="153092at2"/>
<dbReference type="Gene3D" id="2.130.10.10">
    <property type="entry name" value="YVTN repeat-like/Quinoprotein amine dehydrogenase"/>
    <property type="match status" value="2"/>
</dbReference>
<evidence type="ECO:0000256" key="1">
    <source>
        <dbReference type="PROSITE-ProRule" id="PRU00221"/>
    </source>
</evidence>
<accession>A0A0P6XQG9</accession>
<dbReference type="PANTHER" id="PTHR19879:SF9">
    <property type="entry name" value="TRANSCRIPTION INITIATION FACTOR TFIID SUBUNIT 5"/>
    <property type="match status" value="1"/>
</dbReference>
<name>A0A0P6XQG9_9CHLR</name>
<dbReference type="SUPFAM" id="SSF50998">
    <property type="entry name" value="Quinoprotein alcohol dehydrogenase-like"/>
    <property type="match status" value="1"/>
</dbReference>
<dbReference type="EMBL" id="LGKO01000005">
    <property type="protein sequence ID" value="KPL82713.1"/>
    <property type="molecule type" value="Genomic_DNA"/>
</dbReference>
<dbReference type="PROSITE" id="PS50082">
    <property type="entry name" value="WD_REPEATS_2"/>
    <property type="match status" value="1"/>
</dbReference>
<feature type="repeat" description="WD" evidence="1">
    <location>
        <begin position="479"/>
        <end position="510"/>
    </location>
</feature>
<reference evidence="2 3" key="1">
    <citation type="submission" date="2015-07" db="EMBL/GenBank/DDBJ databases">
        <title>Whole genome sequence of Thermanaerothrix daxensis DSM 23592.</title>
        <authorList>
            <person name="Hemp J."/>
            <person name="Ward L.M."/>
            <person name="Pace L.A."/>
            <person name="Fischer W.W."/>
        </authorList>
    </citation>
    <scope>NUCLEOTIDE SEQUENCE [LARGE SCALE GENOMIC DNA]</scope>
    <source>
        <strain evidence="2 3">GNS-1</strain>
    </source>
</reference>
<dbReference type="PROSITE" id="PS50294">
    <property type="entry name" value="WD_REPEATS_REGION"/>
    <property type="match status" value="1"/>
</dbReference>
<gene>
    <name evidence="2" type="ORF">SE15_11600</name>
</gene>
<dbReference type="Pfam" id="PF00400">
    <property type="entry name" value="WD40"/>
    <property type="match status" value="1"/>
</dbReference>
<keyword evidence="3" id="KW-1185">Reference proteome</keyword>
<protein>
    <submittedName>
        <fullName evidence="2">Uncharacterized protein</fullName>
    </submittedName>
</protein>
<sequence length="751" mass="84871">MTSLREQLQSLFSEPSTWASLPPEWVERLLLQGAVAFLEAEDGPEADEMLKLAVRTCPIEDVRTLALKALIARATQQGRESSRAVLFELAVEEDNSGAVTLIREHALRCSQPRLQALFSFLYEDAEAYYQHDPSGVHVTATYLESKDALLRARLLNAAQRQGWGEWIEIVRILEAPTEEGMEALVERYARFTRIRERQLILHFLDQLALQGNEIAQEALCALYLKYEDGQVLQILRQRGYLPRKAAQRALFFFLTQQWERYEALDLDQHLLAMAYEQAAPLVRRRLLNLSRYTGRVGWLSVVQRGHTVRGIRDLSDADWQSLVAHLAQAERWSDLWKIAQVAPPYWGVQILHVLKEKDWRPAVSEEQGAFNALLELAEACRLNPPQMQRVAVYRPPVASELMSFAVNREGTWMAGGTLDATLWIWDLVESSWPARRVGGALGQPRVLTFSPESDYLVGGFNDHVIRVFRLSDGALVKTLTGHTGLIRALVMHPAGRVLFSAGFDGTIRVWRFPFGPQLRLITTPDGEELFGLGISEDGERLVSAGSAGVIRVWRWTDGALITELPDQGETLLALAVSSGQLGASYSRDGWLRAWNIVNGRRFWEVACEGTRLSHLCFHPEEQLLFSTDLEGAIAAWNIFSGKVVSRLTEPASPGVGLWIHPQGHRLFSAHASGEINVWDLEMLLLARSVPRFPAALQIPYLEQKWMKSTTESQGLKVWLRYLLELYRWLARFDVEVAEPVVLEVGEFDIQL</sequence>
<dbReference type="STRING" id="869279.SE15_11600"/>
<dbReference type="InterPro" id="IPR011047">
    <property type="entry name" value="Quinoprotein_ADH-like_sf"/>
</dbReference>
<dbReference type="InterPro" id="IPR015943">
    <property type="entry name" value="WD40/YVTN_repeat-like_dom_sf"/>
</dbReference>
<dbReference type="Proteomes" id="UP000050544">
    <property type="component" value="Unassembled WGS sequence"/>
</dbReference>
<dbReference type="AlphaFoldDB" id="A0A0P6XQG9"/>
<evidence type="ECO:0000313" key="2">
    <source>
        <dbReference type="EMBL" id="KPL82713.1"/>
    </source>
</evidence>
<dbReference type="PANTHER" id="PTHR19879">
    <property type="entry name" value="TRANSCRIPTION INITIATION FACTOR TFIID"/>
    <property type="match status" value="1"/>
</dbReference>
<comment type="caution">
    <text evidence="2">The sequence shown here is derived from an EMBL/GenBank/DDBJ whole genome shotgun (WGS) entry which is preliminary data.</text>
</comment>
<proteinExistence type="predicted"/>
<dbReference type="InterPro" id="IPR001680">
    <property type="entry name" value="WD40_rpt"/>
</dbReference>
<organism evidence="2 3">
    <name type="scientific">Thermanaerothrix daxensis</name>
    <dbReference type="NCBI Taxonomy" id="869279"/>
    <lineage>
        <taxon>Bacteria</taxon>
        <taxon>Bacillati</taxon>
        <taxon>Chloroflexota</taxon>
        <taxon>Anaerolineae</taxon>
        <taxon>Anaerolineales</taxon>
        <taxon>Anaerolineaceae</taxon>
        <taxon>Thermanaerothrix</taxon>
    </lineage>
</organism>
<dbReference type="SMART" id="SM00320">
    <property type="entry name" value="WD40"/>
    <property type="match status" value="7"/>
</dbReference>
<evidence type="ECO:0000313" key="3">
    <source>
        <dbReference type="Proteomes" id="UP000050544"/>
    </source>
</evidence>
<dbReference type="RefSeq" id="WP_054522254.1">
    <property type="nucleotide sequence ID" value="NZ_LGKO01000005.1"/>
</dbReference>